<dbReference type="EMBL" id="RJKE01000001">
    <property type="protein sequence ID" value="ROO83315.1"/>
    <property type="molecule type" value="Genomic_DNA"/>
</dbReference>
<feature type="transmembrane region" description="Helical" evidence="1">
    <location>
        <begin position="108"/>
        <end position="125"/>
    </location>
</feature>
<feature type="transmembrane region" description="Helical" evidence="1">
    <location>
        <begin position="145"/>
        <end position="165"/>
    </location>
</feature>
<evidence type="ECO:0000256" key="1">
    <source>
        <dbReference type="SAM" id="Phobius"/>
    </source>
</evidence>
<keyword evidence="1" id="KW-0472">Membrane</keyword>
<evidence type="ECO:0000313" key="3">
    <source>
        <dbReference type="Proteomes" id="UP000272400"/>
    </source>
</evidence>
<feature type="transmembrane region" description="Helical" evidence="1">
    <location>
        <begin position="177"/>
        <end position="194"/>
    </location>
</feature>
<gene>
    <name evidence="2" type="ORF">EDD29_0814</name>
</gene>
<keyword evidence="3" id="KW-1185">Reference proteome</keyword>
<proteinExistence type="predicted"/>
<name>A0A3N1CQ38_9ACTN</name>
<feature type="transmembrane region" description="Helical" evidence="1">
    <location>
        <begin position="12"/>
        <end position="32"/>
    </location>
</feature>
<protein>
    <submittedName>
        <fullName evidence="2">Putative cobalt transporter subunit CbtA</fullName>
    </submittedName>
</protein>
<keyword evidence="1" id="KW-1133">Transmembrane helix</keyword>
<dbReference type="OrthoDB" id="6851830at2"/>
<organism evidence="2 3">
    <name type="scientific">Actinocorallia herbida</name>
    <dbReference type="NCBI Taxonomy" id="58109"/>
    <lineage>
        <taxon>Bacteria</taxon>
        <taxon>Bacillati</taxon>
        <taxon>Actinomycetota</taxon>
        <taxon>Actinomycetes</taxon>
        <taxon>Streptosporangiales</taxon>
        <taxon>Thermomonosporaceae</taxon>
        <taxon>Actinocorallia</taxon>
    </lineage>
</organism>
<dbReference type="Pfam" id="PF09490">
    <property type="entry name" value="CbtA"/>
    <property type="match status" value="1"/>
</dbReference>
<keyword evidence="1" id="KW-0812">Transmembrane</keyword>
<feature type="transmembrane region" description="Helical" evidence="1">
    <location>
        <begin position="71"/>
        <end position="96"/>
    </location>
</feature>
<dbReference type="AlphaFoldDB" id="A0A3N1CQ38"/>
<dbReference type="RefSeq" id="WP_123662389.1">
    <property type="nucleotide sequence ID" value="NZ_RJKE01000001.1"/>
</dbReference>
<dbReference type="InterPro" id="IPR012666">
    <property type="entry name" value="CbtA_put"/>
</dbReference>
<comment type="caution">
    <text evidence="2">The sequence shown here is derived from an EMBL/GenBank/DDBJ whole genome shotgun (WGS) entry which is preliminary data.</text>
</comment>
<reference evidence="2 3" key="1">
    <citation type="submission" date="2018-11" db="EMBL/GenBank/DDBJ databases">
        <title>Sequencing the genomes of 1000 actinobacteria strains.</title>
        <authorList>
            <person name="Klenk H.-P."/>
        </authorList>
    </citation>
    <scope>NUCLEOTIDE SEQUENCE [LARGE SCALE GENOMIC DNA]</scope>
    <source>
        <strain evidence="2 3">DSM 44254</strain>
    </source>
</reference>
<sequence length="251" mass="26267">MAADLLPRLLGRGVFAGALAGLISGGFAFLVAEPVMDRAVELEGERSAAEAAAAGVHEHAEEVFTRSEQHLGLILASVGAGIAFGIIFAAVYWAVFRRTSADRPWQRSLTLAGAAFTGYWLLPFIRYPANPPGVGDEGTLQQRTLSWAAAIVLGLAAMFVAWRVHSALRARPDHVRQLATGAVPVAGLAVLFLIPANPDALPVPPELLWDFRILAAASAVILWTSLGVGFGLLGLRAAAPAEAAEPLPAPA</sequence>
<accession>A0A3N1CQ38</accession>
<evidence type="ECO:0000313" key="2">
    <source>
        <dbReference type="EMBL" id="ROO83315.1"/>
    </source>
</evidence>
<dbReference type="Proteomes" id="UP000272400">
    <property type="component" value="Unassembled WGS sequence"/>
</dbReference>
<feature type="transmembrane region" description="Helical" evidence="1">
    <location>
        <begin position="214"/>
        <end position="235"/>
    </location>
</feature>